<dbReference type="Proteomes" id="UP000006882">
    <property type="component" value="Chromosome G2"/>
</dbReference>
<accession>A0A251QGA0</accession>
<organism evidence="1 2">
    <name type="scientific">Prunus persica</name>
    <name type="common">Peach</name>
    <name type="synonym">Amygdalus persica</name>
    <dbReference type="NCBI Taxonomy" id="3760"/>
    <lineage>
        <taxon>Eukaryota</taxon>
        <taxon>Viridiplantae</taxon>
        <taxon>Streptophyta</taxon>
        <taxon>Embryophyta</taxon>
        <taxon>Tracheophyta</taxon>
        <taxon>Spermatophyta</taxon>
        <taxon>Magnoliopsida</taxon>
        <taxon>eudicotyledons</taxon>
        <taxon>Gunneridae</taxon>
        <taxon>Pentapetalae</taxon>
        <taxon>rosids</taxon>
        <taxon>fabids</taxon>
        <taxon>Rosales</taxon>
        <taxon>Rosaceae</taxon>
        <taxon>Amygdaloideae</taxon>
        <taxon>Amygdaleae</taxon>
        <taxon>Prunus</taxon>
    </lineage>
</organism>
<reference evidence="1 2" key="1">
    <citation type="journal article" date="2013" name="Nat. Genet.">
        <title>The high-quality draft genome of peach (Prunus persica) identifies unique patterns of genetic diversity, domestication and genome evolution.</title>
        <authorList>
            <consortium name="International Peach Genome Initiative"/>
            <person name="Verde I."/>
            <person name="Abbott A.G."/>
            <person name="Scalabrin S."/>
            <person name="Jung S."/>
            <person name="Shu S."/>
            <person name="Marroni F."/>
            <person name="Zhebentyayeva T."/>
            <person name="Dettori M.T."/>
            <person name="Grimwood J."/>
            <person name="Cattonaro F."/>
            <person name="Zuccolo A."/>
            <person name="Rossini L."/>
            <person name="Jenkins J."/>
            <person name="Vendramin E."/>
            <person name="Meisel L.A."/>
            <person name="Decroocq V."/>
            <person name="Sosinski B."/>
            <person name="Prochnik S."/>
            <person name="Mitros T."/>
            <person name="Policriti A."/>
            <person name="Cipriani G."/>
            <person name="Dondini L."/>
            <person name="Ficklin S."/>
            <person name="Goodstein D.M."/>
            <person name="Xuan P."/>
            <person name="Del Fabbro C."/>
            <person name="Aramini V."/>
            <person name="Copetti D."/>
            <person name="Gonzalez S."/>
            <person name="Horner D.S."/>
            <person name="Falchi R."/>
            <person name="Lucas S."/>
            <person name="Mica E."/>
            <person name="Maldonado J."/>
            <person name="Lazzari B."/>
            <person name="Bielenberg D."/>
            <person name="Pirona R."/>
            <person name="Miculan M."/>
            <person name="Barakat A."/>
            <person name="Testolin R."/>
            <person name="Stella A."/>
            <person name="Tartarini S."/>
            <person name="Tonutti P."/>
            <person name="Arus P."/>
            <person name="Orellana A."/>
            <person name="Wells C."/>
            <person name="Main D."/>
            <person name="Vizzotto G."/>
            <person name="Silva H."/>
            <person name="Salamini F."/>
            <person name="Schmutz J."/>
            <person name="Morgante M."/>
            <person name="Rokhsar D.S."/>
        </authorList>
    </citation>
    <scope>NUCLEOTIDE SEQUENCE [LARGE SCALE GENOMIC DNA]</scope>
    <source>
        <strain evidence="2">cv. Nemared</strain>
    </source>
</reference>
<name>A0A251QGA0_PRUPE</name>
<sequence>MTWEKYQKCRVRILGKSNLGNTLYKIVVSRNFKLAVRGLNDKVMQKLESEKQHALTQMKMLPHLVVSSLNDMRDVLKVKKVNEWEGNKISVNYDPNSDEYAQISKIAVDNELEVVPFDHEVEMDRNRNVGNGYGHPEWKR</sequence>
<dbReference type="AlphaFoldDB" id="A0A251QGA0"/>
<evidence type="ECO:0000313" key="2">
    <source>
        <dbReference type="Proteomes" id="UP000006882"/>
    </source>
</evidence>
<dbReference type="EMBL" id="CM007652">
    <property type="protein sequence ID" value="ONI22864.1"/>
    <property type="molecule type" value="Genomic_DNA"/>
</dbReference>
<gene>
    <name evidence="1" type="ORF">PRUPE_2G155400</name>
</gene>
<protein>
    <submittedName>
        <fullName evidence="1">Uncharacterized protein</fullName>
    </submittedName>
</protein>
<dbReference type="STRING" id="3760.A0A251QGA0"/>
<keyword evidence="2" id="KW-1185">Reference proteome</keyword>
<proteinExistence type="predicted"/>
<dbReference type="Gramene" id="ONI22864">
    <property type="protein sequence ID" value="ONI22864"/>
    <property type="gene ID" value="PRUPE_2G155400"/>
</dbReference>
<evidence type="ECO:0000313" key="1">
    <source>
        <dbReference type="EMBL" id="ONI22864.1"/>
    </source>
</evidence>